<dbReference type="OrthoDB" id="5987191at2759"/>
<dbReference type="PROSITE" id="PS51362">
    <property type="entry name" value="TGF_BETA_2"/>
    <property type="match status" value="1"/>
</dbReference>
<dbReference type="STRING" id="7574.A0A1S3I551"/>
<evidence type="ECO:0000256" key="9">
    <source>
        <dbReference type="SAM" id="MobiDB-lite"/>
    </source>
</evidence>
<keyword evidence="5 8" id="KW-0339">Growth factor</keyword>
<evidence type="ECO:0000313" key="12">
    <source>
        <dbReference type="Proteomes" id="UP000085678"/>
    </source>
</evidence>
<dbReference type="Gene3D" id="2.10.90.10">
    <property type="entry name" value="Cystine-knot cytokines"/>
    <property type="match status" value="1"/>
</dbReference>
<evidence type="ECO:0000256" key="1">
    <source>
        <dbReference type="ARBA" id="ARBA00004613"/>
    </source>
</evidence>
<evidence type="ECO:0000256" key="2">
    <source>
        <dbReference type="ARBA" id="ARBA00006656"/>
    </source>
</evidence>
<evidence type="ECO:0000256" key="7">
    <source>
        <dbReference type="ARBA" id="ARBA00023180"/>
    </source>
</evidence>
<keyword evidence="4 10" id="KW-0732">Signal</keyword>
<evidence type="ECO:0000256" key="10">
    <source>
        <dbReference type="SAM" id="SignalP"/>
    </source>
</evidence>
<organism evidence="12 14">
    <name type="scientific">Lingula anatina</name>
    <name type="common">Brachiopod</name>
    <name type="synonym">Lingula unguis</name>
    <dbReference type="NCBI Taxonomy" id="7574"/>
    <lineage>
        <taxon>Eukaryota</taxon>
        <taxon>Metazoa</taxon>
        <taxon>Spiralia</taxon>
        <taxon>Lophotrochozoa</taxon>
        <taxon>Brachiopoda</taxon>
        <taxon>Linguliformea</taxon>
        <taxon>Lingulata</taxon>
        <taxon>Lingulida</taxon>
        <taxon>Linguloidea</taxon>
        <taxon>Lingulidae</taxon>
        <taxon>Lingula</taxon>
    </lineage>
</organism>
<dbReference type="InterPro" id="IPR001111">
    <property type="entry name" value="TGF-b_propeptide"/>
</dbReference>
<dbReference type="Pfam" id="PF00019">
    <property type="entry name" value="TGF_beta"/>
    <property type="match status" value="1"/>
</dbReference>
<dbReference type="PROSITE" id="PS00250">
    <property type="entry name" value="TGF_BETA_1"/>
    <property type="match status" value="1"/>
</dbReference>
<keyword evidence="12" id="KW-1185">Reference proteome</keyword>
<reference evidence="13 14" key="1">
    <citation type="submission" date="2025-04" db="UniProtKB">
        <authorList>
            <consortium name="RefSeq"/>
        </authorList>
    </citation>
    <scope>IDENTIFICATION</scope>
    <source>
        <tissue evidence="13 14">Gonads</tissue>
    </source>
</reference>
<dbReference type="CDD" id="cd13765">
    <property type="entry name" value="TGF_beta_ADMP"/>
    <property type="match status" value="1"/>
</dbReference>
<evidence type="ECO:0000256" key="8">
    <source>
        <dbReference type="RuleBase" id="RU000354"/>
    </source>
</evidence>
<evidence type="ECO:0000313" key="13">
    <source>
        <dbReference type="RefSeq" id="XP_013393347.1"/>
    </source>
</evidence>
<dbReference type="InterPro" id="IPR015615">
    <property type="entry name" value="TGF-beta-rel"/>
</dbReference>
<dbReference type="Gene3D" id="2.60.120.970">
    <property type="match status" value="1"/>
</dbReference>
<evidence type="ECO:0000313" key="14">
    <source>
        <dbReference type="RefSeq" id="XP_013393348.1"/>
    </source>
</evidence>
<protein>
    <submittedName>
        <fullName evidence="13 14">Bone morphogenetic protein 7</fullName>
    </submittedName>
</protein>
<dbReference type="GO" id="GO:0005615">
    <property type="term" value="C:extracellular space"/>
    <property type="evidence" value="ECO:0007669"/>
    <property type="project" value="TreeGrafter"/>
</dbReference>
<dbReference type="InterPro" id="IPR029034">
    <property type="entry name" value="Cystine-knot_cytokine"/>
</dbReference>
<evidence type="ECO:0000256" key="5">
    <source>
        <dbReference type="ARBA" id="ARBA00023030"/>
    </source>
</evidence>
<dbReference type="Proteomes" id="UP000085678">
    <property type="component" value="Unplaced"/>
</dbReference>
<dbReference type="RefSeq" id="XP_013393348.1">
    <property type="nucleotide sequence ID" value="XM_013537894.1"/>
</dbReference>
<dbReference type="InterPro" id="IPR001839">
    <property type="entry name" value="TGF-b_C"/>
</dbReference>
<evidence type="ECO:0000256" key="4">
    <source>
        <dbReference type="ARBA" id="ARBA00022729"/>
    </source>
</evidence>
<dbReference type="OMA" id="VFGMDDP"/>
<proteinExistence type="inferred from homology"/>
<dbReference type="GO" id="GO:0005125">
    <property type="term" value="F:cytokine activity"/>
    <property type="evidence" value="ECO:0007669"/>
    <property type="project" value="TreeGrafter"/>
</dbReference>
<feature type="region of interest" description="Disordered" evidence="9">
    <location>
        <begin position="305"/>
        <end position="338"/>
    </location>
</feature>
<evidence type="ECO:0000313" key="15">
    <source>
        <dbReference type="RefSeq" id="XP_013393349.1"/>
    </source>
</evidence>
<comment type="subcellular location">
    <subcellularLocation>
        <location evidence="1">Secreted</location>
    </subcellularLocation>
</comment>
<evidence type="ECO:0000259" key="11">
    <source>
        <dbReference type="PROSITE" id="PS51362"/>
    </source>
</evidence>
<keyword evidence="6" id="KW-1015">Disulfide bond</keyword>
<dbReference type="RefSeq" id="XP_013393347.1">
    <property type="nucleotide sequence ID" value="XM_013537893.1"/>
</dbReference>
<dbReference type="KEGG" id="lak:106161047"/>
<dbReference type="RefSeq" id="XP_013393349.1">
    <property type="nucleotide sequence ID" value="XM_013537895.1"/>
</dbReference>
<dbReference type="AlphaFoldDB" id="A0A1S3I551"/>
<dbReference type="PANTHER" id="PTHR11848">
    <property type="entry name" value="TGF-BETA FAMILY"/>
    <property type="match status" value="1"/>
</dbReference>
<feature type="domain" description="TGF-beta family profile" evidence="11">
    <location>
        <begin position="329"/>
        <end position="452"/>
    </location>
</feature>
<name>A0A1S3I551_LINAN</name>
<feature type="signal peptide" evidence="10">
    <location>
        <begin position="1"/>
        <end position="29"/>
    </location>
</feature>
<evidence type="ECO:0000256" key="3">
    <source>
        <dbReference type="ARBA" id="ARBA00022525"/>
    </source>
</evidence>
<sequence>MATARQLGAIRLFLVVCLLISGFPTLLRSHPLDKLRGGRGETNPFASEEAKEKLSQVFGIDPPPIPHHNHRSPPQYMIDLYNAIADTNGITKGMKPFNADVIRSFPDRDTRHQTHYYFNVSFIKPGEEILEAEFHLFKMKPRLTNQDRPRQAVHLIELKVYQVLDVNHMFAEEGVRLLDARRLSGHTHGWEVFNVKKAVEDWAKNSSTNHGFLVTAKSLDGAHLNGTYVRFAQRSEHHDSKQPILVVFTDEGKRKYFNHIAGAKNNFLQGSRQNEYTFYHRRPDGRFQKNYAAIQYLNERFHSFGADNTSSTDSEDTQRQGDPETSSGRSKRAAQNYYGFRRRRKQTDSCDRHELYVDFEAIGWSGWIISPKGYNAYHCKGECPFPLGQNQKPTNHATVQSIVHALKVAKDVGAPCCVPNKLYSISLLYFDDHENVILKQYDDMVAASCGCH</sequence>
<dbReference type="PANTHER" id="PTHR11848:SF308">
    <property type="entry name" value="BMP-LIKE PROTEIN UNC-129"/>
    <property type="match status" value="1"/>
</dbReference>
<dbReference type="FunFam" id="2.60.120.970:FF:000023">
    <property type="entry name" value="Anti-dorsalizing morphogenetic protein 1"/>
    <property type="match status" value="1"/>
</dbReference>
<gene>
    <name evidence="13 14 15" type="primary">LOC106161047</name>
</gene>
<keyword evidence="7" id="KW-0325">Glycoprotein</keyword>
<dbReference type="SMART" id="SM00204">
    <property type="entry name" value="TGFB"/>
    <property type="match status" value="1"/>
</dbReference>
<dbReference type="GO" id="GO:0008083">
    <property type="term" value="F:growth factor activity"/>
    <property type="evidence" value="ECO:0007669"/>
    <property type="project" value="UniProtKB-KW"/>
</dbReference>
<dbReference type="InterPro" id="IPR017948">
    <property type="entry name" value="TGFb_CS"/>
</dbReference>
<feature type="chain" id="PRO_5014545793" evidence="10">
    <location>
        <begin position="30"/>
        <end position="452"/>
    </location>
</feature>
<comment type="similarity">
    <text evidence="2 8">Belongs to the TGF-beta family.</text>
</comment>
<dbReference type="GeneID" id="106161047"/>
<accession>A0A1S3I551</accession>
<dbReference type="Pfam" id="PF00688">
    <property type="entry name" value="TGFb_propeptide"/>
    <property type="match status" value="1"/>
</dbReference>
<dbReference type="FunFam" id="2.10.90.10:FF:000001">
    <property type="entry name" value="Bone morphogenetic protein 4"/>
    <property type="match status" value="1"/>
</dbReference>
<evidence type="ECO:0000256" key="6">
    <source>
        <dbReference type="ARBA" id="ARBA00023157"/>
    </source>
</evidence>
<dbReference type="SUPFAM" id="SSF57501">
    <property type="entry name" value="Cystine-knot cytokines"/>
    <property type="match status" value="1"/>
</dbReference>
<keyword evidence="3" id="KW-0964">Secreted</keyword>